<dbReference type="EMBL" id="JBBPBM010000074">
    <property type="protein sequence ID" value="KAK8512264.1"/>
    <property type="molecule type" value="Genomic_DNA"/>
</dbReference>
<comment type="caution">
    <text evidence="1">The sequence shown here is derived from an EMBL/GenBank/DDBJ whole genome shotgun (WGS) entry which is preliminary data.</text>
</comment>
<evidence type="ECO:0000313" key="1">
    <source>
        <dbReference type="EMBL" id="KAK8512264.1"/>
    </source>
</evidence>
<gene>
    <name evidence="1" type="ORF">V6N12_031987</name>
</gene>
<accession>A0ABR2BYQ6</accession>
<keyword evidence="2" id="KW-1185">Reference proteome</keyword>
<organism evidence="1 2">
    <name type="scientific">Hibiscus sabdariffa</name>
    <name type="common">roselle</name>
    <dbReference type="NCBI Taxonomy" id="183260"/>
    <lineage>
        <taxon>Eukaryota</taxon>
        <taxon>Viridiplantae</taxon>
        <taxon>Streptophyta</taxon>
        <taxon>Embryophyta</taxon>
        <taxon>Tracheophyta</taxon>
        <taxon>Spermatophyta</taxon>
        <taxon>Magnoliopsida</taxon>
        <taxon>eudicotyledons</taxon>
        <taxon>Gunneridae</taxon>
        <taxon>Pentapetalae</taxon>
        <taxon>rosids</taxon>
        <taxon>malvids</taxon>
        <taxon>Malvales</taxon>
        <taxon>Malvaceae</taxon>
        <taxon>Malvoideae</taxon>
        <taxon>Hibiscus</taxon>
    </lineage>
</organism>
<protein>
    <submittedName>
        <fullName evidence="1">Uncharacterized protein</fullName>
    </submittedName>
</protein>
<sequence>MFWCIGYWYTRKRICTSSSETSRGSFGTKRIGTNVMGTGFMPGLINLGRLKKQQILVERSCADAALTKDPETIQAGK</sequence>
<dbReference type="Proteomes" id="UP001472677">
    <property type="component" value="Unassembled WGS sequence"/>
</dbReference>
<evidence type="ECO:0000313" key="2">
    <source>
        <dbReference type="Proteomes" id="UP001472677"/>
    </source>
</evidence>
<proteinExistence type="predicted"/>
<name>A0ABR2BYQ6_9ROSI</name>
<reference evidence="1 2" key="1">
    <citation type="journal article" date="2024" name="G3 (Bethesda)">
        <title>Genome assembly of Hibiscus sabdariffa L. provides insights into metabolisms of medicinal natural products.</title>
        <authorList>
            <person name="Kim T."/>
        </authorList>
    </citation>
    <scope>NUCLEOTIDE SEQUENCE [LARGE SCALE GENOMIC DNA]</scope>
    <source>
        <strain evidence="1">TK-2024</strain>
        <tissue evidence="1">Old leaves</tissue>
    </source>
</reference>